<evidence type="ECO:0000256" key="2">
    <source>
        <dbReference type="ARBA" id="ARBA00022747"/>
    </source>
</evidence>
<dbReference type="GO" id="GO:0003677">
    <property type="term" value="F:DNA binding"/>
    <property type="evidence" value="ECO:0007669"/>
    <property type="project" value="UniProtKB-KW"/>
</dbReference>
<feature type="domain" description="Type I restriction modification DNA specificity" evidence="4">
    <location>
        <begin position="53"/>
        <end position="187"/>
    </location>
</feature>
<proteinExistence type="inferred from homology"/>
<evidence type="ECO:0000259" key="4">
    <source>
        <dbReference type="Pfam" id="PF01420"/>
    </source>
</evidence>
<gene>
    <name evidence="5" type="ORF">B5F32_18655</name>
</gene>
<dbReference type="RefSeq" id="WP_087346578.1">
    <property type="nucleotide sequence ID" value="NZ_NFJX01000024.1"/>
</dbReference>
<keyword evidence="5" id="KW-0378">Hydrolase</keyword>
<dbReference type="InterPro" id="IPR044946">
    <property type="entry name" value="Restrct_endonuc_typeI_TRD_sf"/>
</dbReference>
<dbReference type="AlphaFoldDB" id="A0A1Y4IDZ4"/>
<sequence length="430" mass="48469">MKLIDIIEVFIAGDWGEETYSKETPCAVTCVRGADIIPISEYDFSAIPVRYINQQAYAKKCLQVGDIIIEKSGGSPTQSTGRVSLVSQELLDHAGAVICSNFCTAFRVKKGWIPLYVYYYLQFIYNLGAFFNFEGKTSGIKNLQLDAAFAAIPIEDISESIQNNIVAILQGLERKIAINRQINQNLEAMAKQLYDYWFVQFDFPDENGRPYKSSGGEMVWNEKLKRKIPASWENKNIEDIADVYNGATPSTINEQNYGGDIVWITPKDLSDQNQKFVYQGERNISQAGYNSCSTHLLPPNTILMSSRAPIGLLSIAKTELCTNQGFKSFVPKAENISTYLYYYLNIHIKQIEQLGTGTTFKEVSREDVLKFPILKPSDAILDLLEKQVSALNNKQFVIQKENEFLTKQRDELLPLLMNGQVSVNSDLSDD</sequence>
<evidence type="ECO:0000313" key="5">
    <source>
        <dbReference type="EMBL" id="OUP15062.1"/>
    </source>
</evidence>
<dbReference type="PANTHER" id="PTHR30408">
    <property type="entry name" value="TYPE-1 RESTRICTION ENZYME ECOKI SPECIFICITY PROTEIN"/>
    <property type="match status" value="1"/>
</dbReference>
<reference evidence="6" key="1">
    <citation type="submission" date="2017-04" db="EMBL/GenBank/DDBJ databases">
        <title>Function of individual gut microbiota members based on whole genome sequencing of pure cultures obtained from chicken caecum.</title>
        <authorList>
            <person name="Medvecky M."/>
            <person name="Cejkova D."/>
            <person name="Polansky O."/>
            <person name="Karasova D."/>
            <person name="Kubasova T."/>
            <person name="Cizek A."/>
            <person name="Rychlik I."/>
        </authorList>
    </citation>
    <scope>NUCLEOTIDE SEQUENCE [LARGE SCALE GENOMIC DNA]</scope>
    <source>
        <strain evidence="6">An199</strain>
    </source>
</reference>
<dbReference type="Proteomes" id="UP000195950">
    <property type="component" value="Unassembled WGS sequence"/>
</dbReference>
<dbReference type="SUPFAM" id="SSF116734">
    <property type="entry name" value="DNA methylase specificity domain"/>
    <property type="match status" value="2"/>
</dbReference>
<dbReference type="InterPro" id="IPR052021">
    <property type="entry name" value="Type-I_RS_S_subunit"/>
</dbReference>
<dbReference type="InterPro" id="IPR000055">
    <property type="entry name" value="Restrct_endonuc_typeI_TRD"/>
</dbReference>
<evidence type="ECO:0000256" key="1">
    <source>
        <dbReference type="ARBA" id="ARBA00010923"/>
    </source>
</evidence>
<keyword evidence="3" id="KW-0238">DNA-binding</keyword>
<dbReference type="GO" id="GO:0009307">
    <property type="term" value="P:DNA restriction-modification system"/>
    <property type="evidence" value="ECO:0007669"/>
    <property type="project" value="UniProtKB-KW"/>
</dbReference>
<dbReference type="Gene3D" id="3.90.220.20">
    <property type="entry name" value="DNA methylase specificity domains"/>
    <property type="match status" value="2"/>
</dbReference>
<keyword evidence="5" id="KW-0540">Nuclease</keyword>
<name>A0A1Y4IDZ4_PARDI</name>
<organism evidence="5 6">
    <name type="scientific">Parabacteroides distasonis</name>
    <dbReference type="NCBI Taxonomy" id="823"/>
    <lineage>
        <taxon>Bacteria</taxon>
        <taxon>Pseudomonadati</taxon>
        <taxon>Bacteroidota</taxon>
        <taxon>Bacteroidia</taxon>
        <taxon>Bacteroidales</taxon>
        <taxon>Tannerellaceae</taxon>
        <taxon>Parabacteroides</taxon>
    </lineage>
</organism>
<keyword evidence="5" id="KW-0255">Endonuclease</keyword>
<dbReference type="CDD" id="cd17273">
    <property type="entry name" value="RMtype1_S_EcoJA69PI-TRD1-CR1_like"/>
    <property type="match status" value="1"/>
</dbReference>
<comment type="similarity">
    <text evidence="1">Belongs to the type-I restriction system S methylase family.</text>
</comment>
<evidence type="ECO:0000256" key="3">
    <source>
        <dbReference type="ARBA" id="ARBA00023125"/>
    </source>
</evidence>
<feature type="domain" description="Type I restriction modification DNA specificity" evidence="4">
    <location>
        <begin position="230"/>
        <end position="377"/>
    </location>
</feature>
<dbReference type="PANTHER" id="PTHR30408:SF13">
    <property type="entry name" value="TYPE I RESTRICTION ENZYME HINDI SPECIFICITY SUBUNIT"/>
    <property type="match status" value="1"/>
</dbReference>
<comment type="caution">
    <text evidence="5">The sequence shown here is derived from an EMBL/GenBank/DDBJ whole genome shotgun (WGS) entry which is preliminary data.</text>
</comment>
<dbReference type="EMBL" id="NFJX01000024">
    <property type="protein sequence ID" value="OUP15062.1"/>
    <property type="molecule type" value="Genomic_DNA"/>
</dbReference>
<accession>A0A1Y4IDZ4</accession>
<protein>
    <submittedName>
        <fullName evidence="5">Type I restriction endonuclease</fullName>
    </submittedName>
</protein>
<dbReference type="Pfam" id="PF01420">
    <property type="entry name" value="Methylase_S"/>
    <property type="match status" value="2"/>
</dbReference>
<dbReference type="GO" id="GO:0004519">
    <property type="term" value="F:endonuclease activity"/>
    <property type="evidence" value="ECO:0007669"/>
    <property type="project" value="UniProtKB-KW"/>
</dbReference>
<keyword evidence="2" id="KW-0680">Restriction system</keyword>
<evidence type="ECO:0000313" key="6">
    <source>
        <dbReference type="Proteomes" id="UP000195950"/>
    </source>
</evidence>